<comment type="caution">
    <text evidence="4">The sequence shown here is derived from an EMBL/GenBank/DDBJ whole genome shotgun (WGS) entry which is preliminary data.</text>
</comment>
<feature type="domain" description="DUF4124" evidence="3">
    <location>
        <begin position="9"/>
        <end position="58"/>
    </location>
</feature>
<evidence type="ECO:0000313" key="5">
    <source>
        <dbReference type="Proteomes" id="UP000321485"/>
    </source>
</evidence>
<name>A0A561XL01_ACIDE</name>
<accession>A0A561XL01</accession>
<feature type="signal peptide" evidence="2">
    <location>
        <begin position="1"/>
        <end position="21"/>
    </location>
</feature>
<organism evidence="4 5">
    <name type="scientific">Acidovorax delafieldii</name>
    <name type="common">Pseudomonas delafieldii</name>
    <dbReference type="NCBI Taxonomy" id="47920"/>
    <lineage>
        <taxon>Bacteria</taxon>
        <taxon>Pseudomonadati</taxon>
        <taxon>Pseudomonadota</taxon>
        <taxon>Betaproteobacteria</taxon>
        <taxon>Burkholderiales</taxon>
        <taxon>Comamonadaceae</taxon>
        <taxon>Acidovorax</taxon>
    </lineage>
</organism>
<dbReference type="EMBL" id="VJWE01000014">
    <property type="protein sequence ID" value="TWG36788.1"/>
    <property type="molecule type" value="Genomic_DNA"/>
</dbReference>
<evidence type="ECO:0000313" key="4">
    <source>
        <dbReference type="EMBL" id="TWG36788.1"/>
    </source>
</evidence>
<keyword evidence="2" id="KW-0732">Signal</keyword>
<feature type="coiled-coil region" evidence="1">
    <location>
        <begin position="128"/>
        <end position="155"/>
    </location>
</feature>
<protein>
    <submittedName>
        <fullName evidence="4">Uncharacterized protein DUF4124</fullName>
    </submittedName>
</protein>
<gene>
    <name evidence="4" type="ORF">ATF69_3178</name>
</gene>
<keyword evidence="1" id="KW-0175">Coiled coil</keyword>
<dbReference type="RefSeq" id="WP_146871544.1">
    <property type="nucleotide sequence ID" value="NZ_VJWE01000014.1"/>
</dbReference>
<evidence type="ECO:0000256" key="2">
    <source>
        <dbReference type="SAM" id="SignalP"/>
    </source>
</evidence>
<reference evidence="4 5" key="1">
    <citation type="journal article" date="2015" name="Stand. Genomic Sci.">
        <title>Genomic Encyclopedia of Bacterial and Archaeal Type Strains, Phase III: the genomes of soil and plant-associated and newly described type strains.</title>
        <authorList>
            <person name="Whitman W.B."/>
            <person name="Woyke T."/>
            <person name="Klenk H.P."/>
            <person name="Zhou Y."/>
            <person name="Lilburn T.G."/>
            <person name="Beck B.J."/>
            <person name="De Vos P."/>
            <person name="Vandamme P."/>
            <person name="Eisen J.A."/>
            <person name="Garrity G."/>
            <person name="Hugenholtz P."/>
            <person name="Kyrpides N.C."/>
        </authorList>
    </citation>
    <scope>NUCLEOTIDE SEQUENCE [LARGE SCALE GENOMIC DNA]</scope>
    <source>
        <strain evidence="4 5">DSM 64</strain>
    </source>
</reference>
<sequence length="160" mass="17096">MTLIRYALCALALGCLAPAWAINKCTDANGKVSFQDAPCAGEGEKIDVRPTTRGATPVLPPVAPLAEGAFGPTWQRKNYLQTQGIPQARAAIERNQRECTAQPNAVATAGPLRRGNLPSGNQFVQEGAEKAADAKAACEERTEALREQLRVLERELAAMP</sequence>
<proteinExistence type="predicted"/>
<dbReference type="Proteomes" id="UP000321485">
    <property type="component" value="Unassembled WGS sequence"/>
</dbReference>
<dbReference type="Pfam" id="PF13511">
    <property type="entry name" value="DUF4124"/>
    <property type="match status" value="1"/>
</dbReference>
<dbReference type="InterPro" id="IPR025392">
    <property type="entry name" value="DUF4124"/>
</dbReference>
<evidence type="ECO:0000259" key="3">
    <source>
        <dbReference type="Pfam" id="PF13511"/>
    </source>
</evidence>
<evidence type="ECO:0000256" key="1">
    <source>
        <dbReference type="SAM" id="Coils"/>
    </source>
</evidence>
<dbReference type="AlphaFoldDB" id="A0A561XL01"/>
<feature type="chain" id="PRO_5021993803" evidence="2">
    <location>
        <begin position="22"/>
        <end position="160"/>
    </location>
</feature>
<dbReference type="GeneID" id="51112233"/>